<sequence>MLVHPVQAEKPYPTQLVFARRINPQKMSRRFHCSTTPGRGKLYNELKTLGINIINTSSRENTTRDAQNLQLRRVILTRRAHKNSQTTTLPSPGSIGPLSTPIGPVQDQMLGCNTPKKMIATYDFRTQQGGRKRRDSIESPTILLTEPITDAKRRRSAQPHAQSRRYSERLAHKRHSHLAHSEVPLRKSLLSSNIKKHVSFESRLLQD</sequence>
<protein>
    <submittedName>
        <fullName evidence="2">Uncharacterized protein</fullName>
    </submittedName>
</protein>
<dbReference type="HOGENOM" id="CLU_1326652_0_0_1"/>
<dbReference type="AlphaFoldDB" id="F4S0E1"/>
<dbReference type="KEGG" id="mlr:MELLADRAFT_110617"/>
<evidence type="ECO:0000313" key="3">
    <source>
        <dbReference type="Proteomes" id="UP000001072"/>
    </source>
</evidence>
<accession>F4S0E1</accession>
<dbReference type="OrthoDB" id="10464218at2759"/>
<reference evidence="3" key="1">
    <citation type="journal article" date="2011" name="Proc. Natl. Acad. Sci. U.S.A.">
        <title>Obligate biotrophy features unraveled by the genomic analysis of rust fungi.</title>
        <authorList>
            <person name="Duplessis S."/>
            <person name="Cuomo C.A."/>
            <person name="Lin Y.-C."/>
            <person name="Aerts A."/>
            <person name="Tisserant E."/>
            <person name="Veneault-Fourrey C."/>
            <person name="Joly D.L."/>
            <person name="Hacquard S."/>
            <person name="Amselem J."/>
            <person name="Cantarel B.L."/>
            <person name="Chiu R."/>
            <person name="Coutinho P.M."/>
            <person name="Feau N."/>
            <person name="Field M."/>
            <person name="Frey P."/>
            <person name="Gelhaye E."/>
            <person name="Goldberg J."/>
            <person name="Grabherr M.G."/>
            <person name="Kodira C.D."/>
            <person name="Kohler A."/>
            <person name="Kuees U."/>
            <person name="Lindquist E.A."/>
            <person name="Lucas S.M."/>
            <person name="Mago R."/>
            <person name="Mauceli E."/>
            <person name="Morin E."/>
            <person name="Murat C."/>
            <person name="Pangilinan J.L."/>
            <person name="Park R."/>
            <person name="Pearson M."/>
            <person name="Quesneville H."/>
            <person name="Rouhier N."/>
            <person name="Sakthikumar S."/>
            <person name="Salamov A.A."/>
            <person name="Schmutz J."/>
            <person name="Selles B."/>
            <person name="Shapiro H."/>
            <person name="Tanguay P."/>
            <person name="Tuskan G.A."/>
            <person name="Henrissat B."/>
            <person name="Van de Peer Y."/>
            <person name="Rouze P."/>
            <person name="Ellis J.G."/>
            <person name="Dodds P.N."/>
            <person name="Schein J.E."/>
            <person name="Zhong S."/>
            <person name="Hamelin R.C."/>
            <person name="Grigoriev I.V."/>
            <person name="Szabo L.J."/>
            <person name="Martin F."/>
        </authorList>
    </citation>
    <scope>NUCLEOTIDE SEQUENCE [LARGE SCALE GENOMIC DNA]</scope>
    <source>
        <strain evidence="3">98AG31 / pathotype 3-4-7</strain>
    </source>
</reference>
<name>F4S0E1_MELLP</name>
<dbReference type="InParanoid" id="F4S0E1"/>
<keyword evidence="3" id="KW-1185">Reference proteome</keyword>
<dbReference type="VEuPathDB" id="FungiDB:MELLADRAFT_110617"/>
<dbReference type="EMBL" id="GL883134">
    <property type="protein sequence ID" value="EGG01949.1"/>
    <property type="molecule type" value="Genomic_DNA"/>
</dbReference>
<organism evidence="3">
    <name type="scientific">Melampsora larici-populina (strain 98AG31 / pathotype 3-4-7)</name>
    <name type="common">Poplar leaf rust fungus</name>
    <dbReference type="NCBI Taxonomy" id="747676"/>
    <lineage>
        <taxon>Eukaryota</taxon>
        <taxon>Fungi</taxon>
        <taxon>Dikarya</taxon>
        <taxon>Basidiomycota</taxon>
        <taxon>Pucciniomycotina</taxon>
        <taxon>Pucciniomycetes</taxon>
        <taxon>Pucciniales</taxon>
        <taxon>Melampsoraceae</taxon>
        <taxon>Melampsora</taxon>
    </lineage>
</organism>
<feature type="region of interest" description="Disordered" evidence="1">
    <location>
        <begin position="147"/>
        <end position="184"/>
    </location>
</feature>
<dbReference type="GeneID" id="18924134"/>
<dbReference type="RefSeq" id="XP_007414783.1">
    <property type="nucleotide sequence ID" value="XM_007414721.1"/>
</dbReference>
<evidence type="ECO:0000256" key="1">
    <source>
        <dbReference type="SAM" id="MobiDB-lite"/>
    </source>
</evidence>
<proteinExistence type="predicted"/>
<gene>
    <name evidence="2" type="ORF">MELLADRAFT_110617</name>
</gene>
<evidence type="ECO:0000313" key="2">
    <source>
        <dbReference type="EMBL" id="EGG01949.1"/>
    </source>
</evidence>
<dbReference type="Proteomes" id="UP000001072">
    <property type="component" value="Unassembled WGS sequence"/>
</dbReference>